<feature type="short sequence motif" description="GXSXG" evidence="6">
    <location>
        <begin position="38"/>
        <end position="42"/>
    </location>
</feature>
<protein>
    <submittedName>
        <fullName evidence="8">Esterase</fullName>
    </submittedName>
</protein>
<dbReference type="InterPro" id="IPR000184">
    <property type="entry name" value="Bac_surfAg_D15"/>
</dbReference>
<feature type="domain" description="PNPLA" evidence="7">
    <location>
        <begin position="7"/>
        <end position="198"/>
    </location>
</feature>
<dbReference type="InterPro" id="IPR002641">
    <property type="entry name" value="PNPLA_dom"/>
</dbReference>
<proteinExistence type="predicted"/>
<keyword evidence="5" id="KW-0472">Membrane</keyword>
<dbReference type="Proteomes" id="UP000244902">
    <property type="component" value="Chromosome"/>
</dbReference>
<evidence type="ECO:0000256" key="2">
    <source>
        <dbReference type="ARBA" id="ARBA00022801"/>
    </source>
</evidence>
<evidence type="ECO:0000256" key="5">
    <source>
        <dbReference type="ARBA" id="ARBA00023136"/>
    </source>
</evidence>
<keyword evidence="2 6" id="KW-0378">Hydrolase</keyword>
<evidence type="ECO:0000313" key="9">
    <source>
        <dbReference type="Proteomes" id="UP000244902"/>
    </source>
</evidence>
<dbReference type="PANTHER" id="PTHR14226">
    <property type="entry name" value="NEUROPATHY TARGET ESTERASE/SWISS CHEESE D.MELANOGASTER"/>
    <property type="match status" value="1"/>
</dbReference>
<evidence type="ECO:0000256" key="1">
    <source>
        <dbReference type="ARBA" id="ARBA00004370"/>
    </source>
</evidence>
<dbReference type="PROSITE" id="PS51635">
    <property type="entry name" value="PNPLA"/>
    <property type="match status" value="1"/>
</dbReference>
<dbReference type="Gene3D" id="3.40.1090.10">
    <property type="entry name" value="Cytosolic phospholipase A2 catalytic domain"/>
    <property type="match status" value="2"/>
</dbReference>
<dbReference type="GO" id="GO:0016787">
    <property type="term" value="F:hydrolase activity"/>
    <property type="evidence" value="ECO:0007669"/>
    <property type="project" value="UniProtKB-UniRule"/>
</dbReference>
<dbReference type="Gene3D" id="3.10.20.310">
    <property type="entry name" value="membrane protein fhac"/>
    <property type="match status" value="1"/>
</dbReference>
<evidence type="ECO:0000259" key="7">
    <source>
        <dbReference type="PROSITE" id="PS51635"/>
    </source>
</evidence>
<gene>
    <name evidence="8" type="ORF">CEW87_07120</name>
</gene>
<feature type="active site" description="Nucleophile" evidence="6">
    <location>
        <position position="40"/>
    </location>
</feature>
<dbReference type="PANTHER" id="PTHR14226:SF29">
    <property type="entry name" value="NEUROPATHY TARGET ESTERASE SWS"/>
    <property type="match status" value="1"/>
</dbReference>
<dbReference type="AlphaFoldDB" id="A0A2U8H851"/>
<dbReference type="Pfam" id="PF01734">
    <property type="entry name" value="Patatin"/>
    <property type="match status" value="1"/>
</dbReference>
<evidence type="ECO:0000313" key="8">
    <source>
        <dbReference type="EMBL" id="AWI81941.1"/>
    </source>
</evidence>
<dbReference type="CDD" id="cd07205">
    <property type="entry name" value="Pat_PNPLA6_PNPLA7_NTE1_like"/>
    <property type="match status" value="1"/>
</dbReference>
<feature type="short sequence motif" description="GXGXXG" evidence="6">
    <location>
        <begin position="11"/>
        <end position="16"/>
    </location>
</feature>
<accession>A0A2U8H851</accession>
<dbReference type="GO" id="GO:0016042">
    <property type="term" value="P:lipid catabolic process"/>
    <property type="evidence" value="ECO:0007669"/>
    <property type="project" value="UniProtKB-UniRule"/>
</dbReference>
<keyword evidence="3 6" id="KW-0442">Lipid degradation</keyword>
<evidence type="ECO:0000256" key="3">
    <source>
        <dbReference type="ARBA" id="ARBA00022963"/>
    </source>
</evidence>
<dbReference type="InterPro" id="IPR050301">
    <property type="entry name" value="NTE"/>
</dbReference>
<dbReference type="Pfam" id="PF01103">
    <property type="entry name" value="Omp85"/>
    <property type="match status" value="1"/>
</dbReference>
<dbReference type="EMBL" id="CP022188">
    <property type="protein sequence ID" value="AWI81941.1"/>
    <property type="molecule type" value="Genomic_DNA"/>
</dbReference>
<dbReference type="InterPro" id="IPR016035">
    <property type="entry name" value="Acyl_Trfase/lysoPLipase"/>
</dbReference>
<reference evidence="8 9" key="1">
    <citation type="submission" date="2017-06" db="EMBL/GenBank/DDBJ databases">
        <title>Azoarcus sp. TSNA42 complete genome sequence.</title>
        <authorList>
            <person name="Woo J.-H."/>
            <person name="Kim H.-S."/>
        </authorList>
    </citation>
    <scope>NUCLEOTIDE SEQUENCE [LARGE SCALE GENOMIC DNA]</scope>
    <source>
        <strain evidence="8 9">TSNA42</strain>
    </source>
</reference>
<comment type="caution">
    <text evidence="6">Lacks conserved residue(s) required for the propagation of feature annotation.</text>
</comment>
<comment type="subcellular location">
    <subcellularLocation>
        <location evidence="1">Membrane</location>
    </subcellularLocation>
</comment>
<dbReference type="GO" id="GO:0019867">
    <property type="term" value="C:outer membrane"/>
    <property type="evidence" value="ECO:0007669"/>
    <property type="project" value="InterPro"/>
</dbReference>
<keyword evidence="4 6" id="KW-0443">Lipid metabolism</keyword>
<dbReference type="Gene3D" id="2.40.160.50">
    <property type="entry name" value="membrane protein fhac: a member of the omp85/tpsb transporter family"/>
    <property type="match status" value="1"/>
</dbReference>
<evidence type="ECO:0000256" key="4">
    <source>
        <dbReference type="ARBA" id="ARBA00023098"/>
    </source>
</evidence>
<sequence length="708" mass="76967">MRPKICLVLSGGGARGAAHIGVLRVLEEYRVPVDCIAGTSMGALVGAAYATGLTSPEMDRIVAGMTTGFLIKEKPPRQELSMRRKQDDYLSFFGPEFGVGEGGLKLPKGLVSGVQIETVLRRLSKVQGFYRFDDLPIPFRAVATDLVTGKAVIFKEGVLANVMRASMAVPGAVAPAEFDGMILADGMLTSNLPVQTAREMGADIVIAVNVGTPLLKREELSSIFGVAGQMLSILTEQNVQASLASMKQDDILISPELEGFSTGDFDRLAEISPLGEAAARMVSERLKALSIPQEEYAALRVRQTQVMASDTRPIDDIRFSDFKHINPQVARQSLITEVGKPADQATLDADLRRLYGTGDYERVAYRFIDDSDKRVLMVDAIEKSWGPDYVRFGLGLSSDLNSESNYNLLASYRKTWINSFGAEWRTVFKAGTPNGFLSEFYQPLSAEGPFFVAPYVGYESRKTDVYQGDNRIATISYRTSKVGLDLGTQWKEYGEARIGLLKGVRYPKLDTGPTSLAPSASSIAQAAFRASLLLDQLDNTSFPRDGWSVRAEIFKSHRSLGADDNYTKWSADSTIVRSFGSHSFNLSFKAGGHVGQGPLPQYDLFQLGGFLSLSGYTTGQLLGERLAFSRLMYYRQIFDSGLLEGGYAGVSLEAGKVGNPLVRGSPTGLLKSASIFTAIDTPLGAVYLGYGRAAAGDSSFYFYLGKPY</sequence>
<evidence type="ECO:0000256" key="6">
    <source>
        <dbReference type="PROSITE-ProRule" id="PRU01161"/>
    </source>
</evidence>
<feature type="active site" description="Proton acceptor" evidence="6">
    <location>
        <position position="185"/>
    </location>
</feature>
<dbReference type="OrthoDB" id="5290098at2"/>
<organism evidence="8 9">
    <name type="scientific">Parazoarcus communis</name>
    <dbReference type="NCBI Taxonomy" id="41977"/>
    <lineage>
        <taxon>Bacteria</taxon>
        <taxon>Pseudomonadati</taxon>
        <taxon>Pseudomonadota</taxon>
        <taxon>Betaproteobacteria</taxon>
        <taxon>Rhodocyclales</taxon>
        <taxon>Zoogloeaceae</taxon>
        <taxon>Parazoarcus</taxon>
    </lineage>
</organism>
<dbReference type="SUPFAM" id="SSF52151">
    <property type="entry name" value="FabD/lysophospholipase-like"/>
    <property type="match status" value="1"/>
</dbReference>
<name>A0A2U8H851_9RHOO</name>